<comment type="caution">
    <text evidence="2">The sequence shown here is derived from an EMBL/GenBank/DDBJ whole genome shotgun (WGS) entry which is preliminary data.</text>
</comment>
<accession>A0A420IXV2</accession>
<dbReference type="Proteomes" id="UP000285326">
    <property type="component" value="Unassembled WGS sequence"/>
</dbReference>
<name>A0A420IXV2_9PEZI</name>
<dbReference type="EMBL" id="MCBS01020301">
    <property type="protein sequence ID" value="RKF79386.1"/>
    <property type="molecule type" value="Genomic_DNA"/>
</dbReference>
<sequence length="161" mass="19069">MVEKKDDWFDIYKPFNNDLKRFDQERSQPNSFAKRTVISNQPGTSHSRENSYRHNVGYASKNRFNGKGEFSQLKKKTENFREQDKKFSKMRAYKADEHIAVEEPEKSEALNNEPDVYNRAYYQGMENEEERSNEQEDNDYVGPYLEDLNLVQVPNKPQTTP</sequence>
<reference evidence="2 3" key="1">
    <citation type="journal article" date="2018" name="BMC Genomics">
        <title>Comparative genome analyses reveal sequence features reflecting distinct modes of host-adaptation between dicot and monocot powdery mildew.</title>
        <authorList>
            <person name="Wu Y."/>
            <person name="Ma X."/>
            <person name="Pan Z."/>
            <person name="Kale S.D."/>
            <person name="Song Y."/>
            <person name="King H."/>
            <person name="Zhang Q."/>
            <person name="Presley C."/>
            <person name="Deng X."/>
            <person name="Wei C.I."/>
            <person name="Xiao S."/>
        </authorList>
    </citation>
    <scope>NUCLEOTIDE SEQUENCE [LARGE SCALE GENOMIC DNA]</scope>
    <source>
        <strain evidence="2">UMSG1</strain>
    </source>
</reference>
<feature type="compositionally biased region" description="Polar residues" evidence="1">
    <location>
        <begin position="27"/>
        <end position="45"/>
    </location>
</feature>
<evidence type="ECO:0000313" key="3">
    <source>
        <dbReference type="Proteomes" id="UP000285326"/>
    </source>
</evidence>
<proteinExistence type="predicted"/>
<gene>
    <name evidence="2" type="ORF">GcM1_203050</name>
</gene>
<feature type="region of interest" description="Disordered" evidence="1">
    <location>
        <begin position="24"/>
        <end position="65"/>
    </location>
</feature>
<protein>
    <submittedName>
        <fullName evidence="2">Uncharacterized protein</fullName>
    </submittedName>
</protein>
<evidence type="ECO:0000256" key="1">
    <source>
        <dbReference type="SAM" id="MobiDB-lite"/>
    </source>
</evidence>
<organism evidence="2 3">
    <name type="scientific">Golovinomyces cichoracearum</name>
    <dbReference type="NCBI Taxonomy" id="62708"/>
    <lineage>
        <taxon>Eukaryota</taxon>
        <taxon>Fungi</taxon>
        <taxon>Dikarya</taxon>
        <taxon>Ascomycota</taxon>
        <taxon>Pezizomycotina</taxon>
        <taxon>Leotiomycetes</taxon>
        <taxon>Erysiphales</taxon>
        <taxon>Erysiphaceae</taxon>
        <taxon>Golovinomyces</taxon>
    </lineage>
</organism>
<evidence type="ECO:0000313" key="2">
    <source>
        <dbReference type="EMBL" id="RKF79386.1"/>
    </source>
</evidence>
<dbReference type="AlphaFoldDB" id="A0A420IXV2"/>